<sequence>MTVSKDRLRALVDEMLEEAGQDGSDGLRDLLVSLGGLQSLPAPAPSGELAALMADGEGTPGQAEVESLAGRRRRHLRRNTALGLALIAGMGVGAGSVAASPQAGGGAGTSVQHLLEGWVPWSIPARPAAGALSEPMDPELQPRHDLREGGRAAGDPLFLDVDGSPQPPRPALEIDGTDHDEPAPPASTPHRGRGPGRGQPPGTMPPASAAPGTPGEDAGTGRQAGQPDDGSRLQGGGPAGGPGATPDNPVSTLYPGPSEAGPGKAGKGAGEDAKRNQGSPWLEKFKK</sequence>
<evidence type="ECO:0000256" key="2">
    <source>
        <dbReference type="SAM" id="Phobius"/>
    </source>
</evidence>
<feature type="compositionally biased region" description="Gly residues" evidence="1">
    <location>
        <begin position="233"/>
        <end position="243"/>
    </location>
</feature>
<dbReference type="STRING" id="993070.AS031_14885"/>
<name>A0A0V8IGU7_9MICC</name>
<dbReference type="Proteomes" id="UP000053199">
    <property type="component" value="Unassembled WGS sequence"/>
</dbReference>
<dbReference type="RefSeq" id="WP_058268932.1">
    <property type="nucleotide sequence ID" value="NZ_FMAZ01000006.1"/>
</dbReference>
<evidence type="ECO:0000313" key="3">
    <source>
        <dbReference type="EMBL" id="KSU73960.1"/>
    </source>
</evidence>
<comment type="caution">
    <text evidence="3">The sequence shown here is derived from an EMBL/GenBank/DDBJ whole genome shotgun (WGS) entry which is preliminary data.</text>
</comment>
<gene>
    <name evidence="3" type="ORF">AS031_14885</name>
</gene>
<keyword evidence="2" id="KW-0812">Transmembrane</keyword>
<organism evidence="3 4">
    <name type="scientific">Pseudarthrobacter enclensis</name>
    <dbReference type="NCBI Taxonomy" id="993070"/>
    <lineage>
        <taxon>Bacteria</taxon>
        <taxon>Bacillati</taxon>
        <taxon>Actinomycetota</taxon>
        <taxon>Actinomycetes</taxon>
        <taxon>Micrococcales</taxon>
        <taxon>Micrococcaceae</taxon>
        <taxon>Pseudarthrobacter</taxon>
    </lineage>
</organism>
<dbReference type="OrthoDB" id="4952411at2"/>
<keyword evidence="2" id="KW-0472">Membrane</keyword>
<feature type="compositionally biased region" description="Basic and acidic residues" evidence="1">
    <location>
        <begin position="140"/>
        <end position="150"/>
    </location>
</feature>
<reference evidence="3 4" key="1">
    <citation type="journal article" date="2014" name="Arch. Microbiol.">
        <title>Arthrobacter enclensis sp. nov., isolated from sediment sample.</title>
        <authorList>
            <person name="Dastager S.G."/>
            <person name="Liu Q."/>
            <person name="Tang S.K."/>
            <person name="Krishnamurthi S."/>
            <person name="Lee J.C."/>
            <person name="Li W.J."/>
        </authorList>
    </citation>
    <scope>NUCLEOTIDE SEQUENCE [LARGE SCALE GENOMIC DNA]</scope>
    <source>
        <strain evidence="3 4">NIO-1008</strain>
    </source>
</reference>
<protein>
    <submittedName>
        <fullName evidence="3">Uncharacterized protein</fullName>
    </submittedName>
</protein>
<evidence type="ECO:0000256" key="1">
    <source>
        <dbReference type="SAM" id="MobiDB-lite"/>
    </source>
</evidence>
<keyword evidence="2" id="KW-1133">Transmembrane helix</keyword>
<evidence type="ECO:0000313" key="4">
    <source>
        <dbReference type="Proteomes" id="UP000053199"/>
    </source>
</evidence>
<accession>A0A0V8IGU7</accession>
<feature type="region of interest" description="Disordered" evidence="1">
    <location>
        <begin position="129"/>
        <end position="287"/>
    </location>
</feature>
<dbReference type="AlphaFoldDB" id="A0A0V8IGU7"/>
<proteinExistence type="predicted"/>
<feature type="transmembrane region" description="Helical" evidence="2">
    <location>
        <begin position="81"/>
        <end position="99"/>
    </location>
</feature>
<keyword evidence="4" id="KW-1185">Reference proteome</keyword>
<dbReference type="EMBL" id="LNQM01000007">
    <property type="protein sequence ID" value="KSU73960.1"/>
    <property type="molecule type" value="Genomic_DNA"/>
</dbReference>